<keyword evidence="1" id="KW-0472">Membrane</keyword>
<dbReference type="RefSeq" id="WP_286050463.1">
    <property type="nucleotide sequence ID" value="NZ_JASVWF010000001.1"/>
</dbReference>
<keyword evidence="1" id="KW-0812">Transmembrane</keyword>
<evidence type="ECO:0000256" key="1">
    <source>
        <dbReference type="SAM" id="Phobius"/>
    </source>
</evidence>
<organism evidence="2 3">
    <name type="scientific">Actinomycetospora termitidis</name>
    <dbReference type="NCBI Taxonomy" id="3053470"/>
    <lineage>
        <taxon>Bacteria</taxon>
        <taxon>Bacillati</taxon>
        <taxon>Actinomycetota</taxon>
        <taxon>Actinomycetes</taxon>
        <taxon>Pseudonocardiales</taxon>
        <taxon>Pseudonocardiaceae</taxon>
        <taxon>Actinomycetospora</taxon>
    </lineage>
</organism>
<evidence type="ECO:0000313" key="2">
    <source>
        <dbReference type="EMBL" id="MDL5154427.1"/>
    </source>
</evidence>
<feature type="transmembrane region" description="Helical" evidence="1">
    <location>
        <begin position="129"/>
        <end position="148"/>
    </location>
</feature>
<comment type="caution">
    <text evidence="2">The sequence shown here is derived from an EMBL/GenBank/DDBJ whole genome shotgun (WGS) entry which is preliminary data.</text>
</comment>
<sequence>MPATTRWDGNLLRGPVHGPLPVLLLVMTTATGLVDAVSVLGLGRVFVANMTGNVVFLGFAVAGAPGFALAASLAALAGFLVGALVGGAVIGRSGAARGRLLRDTVLVEVLLMAVAAVLLAGVSGAPGSALASAVAALLALTMGLQNAVVRRLAVPDLTTTVLTMTLTGIAADVRAAGRPVVTRRVLAVVTMFLGALVGALLVGRTTLVWALLPAPVLLAVVAVALLVALRRPAPWQVAPG</sequence>
<dbReference type="Proteomes" id="UP001231924">
    <property type="component" value="Unassembled WGS sequence"/>
</dbReference>
<feature type="transmembrane region" description="Helical" evidence="1">
    <location>
        <begin position="208"/>
        <end position="229"/>
    </location>
</feature>
<keyword evidence="1" id="KW-1133">Transmembrane helix</keyword>
<name>A0ABT7M3U5_9PSEU</name>
<reference evidence="2 3" key="1">
    <citation type="submission" date="2023-06" db="EMBL/GenBank/DDBJ databases">
        <title>Actinomycetospora Odt1-22.</title>
        <authorList>
            <person name="Supong K."/>
        </authorList>
    </citation>
    <scope>NUCLEOTIDE SEQUENCE [LARGE SCALE GENOMIC DNA]</scope>
    <source>
        <strain evidence="2 3">Odt1-22</strain>
    </source>
</reference>
<dbReference type="Pfam" id="PF06912">
    <property type="entry name" value="DUF1275"/>
    <property type="match status" value="1"/>
</dbReference>
<feature type="transmembrane region" description="Helical" evidence="1">
    <location>
        <begin position="105"/>
        <end position="122"/>
    </location>
</feature>
<feature type="transmembrane region" description="Helical" evidence="1">
    <location>
        <begin position="185"/>
        <end position="202"/>
    </location>
</feature>
<accession>A0ABT7M3U5</accession>
<dbReference type="EMBL" id="JASVWF010000001">
    <property type="protein sequence ID" value="MDL5154427.1"/>
    <property type="molecule type" value="Genomic_DNA"/>
</dbReference>
<dbReference type="InterPro" id="IPR010699">
    <property type="entry name" value="DUF1275"/>
</dbReference>
<evidence type="ECO:0000313" key="3">
    <source>
        <dbReference type="Proteomes" id="UP001231924"/>
    </source>
</evidence>
<proteinExistence type="predicted"/>
<dbReference type="PANTHER" id="PTHR37314">
    <property type="entry name" value="SLR0142 PROTEIN"/>
    <property type="match status" value="1"/>
</dbReference>
<protein>
    <submittedName>
        <fullName evidence="2">YoaK family protein</fullName>
    </submittedName>
</protein>
<feature type="transmembrane region" description="Helical" evidence="1">
    <location>
        <begin position="20"/>
        <end position="42"/>
    </location>
</feature>
<dbReference type="PANTHER" id="PTHR37314:SF4">
    <property type="entry name" value="UPF0700 TRANSMEMBRANE PROTEIN YOAK"/>
    <property type="match status" value="1"/>
</dbReference>
<feature type="transmembrane region" description="Helical" evidence="1">
    <location>
        <begin position="54"/>
        <end position="85"/>
    </location>
</feature>
<keyword evidence="3" id="KW-1185">Reference proteome</keyword>
<gene>
    <name evidence="2" type="ORF">QRT03_00500</name>
</gene>